<sequence length="604" mass="66532">MQSPEIAFTYGKKTVPLSTLAAHKYSCPCTSPSCSGYFLSLYFSFVILTGFGDNTFYDKNAVESCFVVGYLLICVVLNAYILGSITTVMVSDDERSNTYRERVEALNAFAEQKELPESLKELMREHLELLHHTEATSDEHILHRYPPTLRKKVLRHLYLDILRKCYPFRGCKTRFLEEVMSIAHLEIFNPDVEVVLEGDVVQELYIITEGIVYGARAQSSASQERKSAKLRSRSSKSSNRFGSMSSSGRFSSGRREDSMQSMSNYGGDSMKSGTSTEGGKGGSSGHLAGNSSMEPHASPGAGNDGGHADNKVNTYTTSQAFGHYSFFTDGPCLQDYWTGSLARILILSKAQINDLAARHPKQVKRMLYNLRQQVEEKFRPAVAEALAAQSKSLDSGIPGITGSQSFSPPDGAIEIAPLSNDETEVLQSALAGRASFSLPAVQQPLIRLKGLLPADERCYIQYWQEARDITLEYLRTQEQQNVYQIISAASVADIETVKKLVAWGVSPGSMDYDRRTPLMVAAHANHASVVRYLLEVRAPPNDQDAFGVTAMFEAVRMGHSEIIEVLKEHDAKLGMDEEKTVGIITEAVIAGDLPQLRSLLSIGA</sequence>
<proteinExistence type="predicted"/>
<dbReference type="Gene3D" id="1.10.287.70">
    <property type="match status" value="1"/>
</dbReference>
<keyword evidence="3" id="KW-0040">ANK repeat</keyword>
<evidence type="ECO:0000259" key="6">
    <source>
        <dbReference type="PROSITE" id="PS50042"/>
    </source>
</evidence>
<dbReference type="SUPFAM" id="SSF48403">
    <property type="entry name" value="Ankyrin repeat"/>
    <property type="match status" value="1"/>
</dbReference>
<dbReference type="InterPro" id="IPR000595">
    <property type="entry name" value="cNMP-bd_dom"/>
</dbReference>
<dbReference type="InterPro" id="IPR014710">
    <property type="entry name" value="RmlC-like_jellyroll"/>
</dbReference>
<reference evidence="7" key="1">
    <citation type="submission" date="2017-08" db="EMBL/GenBank/DDBJ databases">
        <authorList>
            <person name="Polle J.E."/>
            <person name="Barry K."/>
            <person name="Cushman J."/>
            <person name="Schmutz J."/>
            <person name="Tran D."/>
            <person name="Hathwaick L.T."/>
            <person name="Yim W.C."/>
            <person name="Jenkins J."/>
            <person name="Mckie-Krisberg Z.M."/>
            <person name="Prochnik S."/>
            <person name="Lindquist E."/>
            <person name="Dockter R.B."/>
            <person name="Adam C."/>
            <person name="Molina H."/>
            <person name="Bunkerborg J."/>
            <person name="Jin E."/>
            <person name="Buchheim M."/>
            <person name="Magnuson J."/>
        </authorList>
    </citation>
    <scope>NUCLEOTIDE SEQUENCE</scope>
    <source>
        <strain evidence="7">CCAP 19/18</strain>
    </source>
</reference>
<dbReference type="InterPro" id="IPR002110">
    <property type="entry name" value="Ankyrin_rpt"/>
</dbReference>
<dbReference type="InterPro" id="IPR036770">
    <property type="entry name" value="Ankyrin_rpt-contain_sf"/>
</dbReference>
<keyword evidence="2" id="KW-0407">Ion channel</keyword>
<dbReference type="PANTHER" id="PTHR45743:SF2">
    <property type="entry name" value="POTASSIUM CHANNEL AKT1"/>
    <property type="match status" value="1"/>
</dbReference>
<evidence type="ECO:0000256" key="4">
    <source>
        <dbReference type="SAM" id="MobiDB-lite"/>
    </source>
</evidence>
<dbReference type="PROSITE" id="PS50088">
    <property type="entry name" value="ANK_REPEAT"/>
    <property type="match status" value="1"/>
</dbReference>
<dbReference type="InterPro" id="IPR045319">
    <property type="entry name" value="KAT/AKT"/>
</dbReference>
<keyword evidence="1" id="KW-0633">Potassium transport</keyword>
<feature type="repeat" description="ANK" evidence="3">
    <location>
        <begin position="513"/>
        <end position="545"/>
    </location>
</feature>
<dbReference type="Gene3D" id="1.25.40.20">
    <property type="entry name" value="Ankyrin repeat-containing domain"/>
    <property type="match status" value="1"/>
</dbReference>
<dbReference type="InterPro" id="IPR018490">
    <property type="entry name" value="cNMP-bd_dom_sf"/>
</dbReference>
<accession>A0ABQ7FZ95</accession>
<comment type="caution">
    <text evidence="7">The sequence shown here is derived from an EMBL/GenBank/DDBJ whole genome shotgun (WGS) entry which is preliminary data.</text>
</comment>
<dbReference type="Gene3D" id="1.10.287.630">
    <property type="entry name" value="Helix hairpin bin"/>
    <property type="match status" value="1"/>
</dbReference>
<organism evidence="7 8">
    <name type="scientific">Dunaliella salina</name>
    <name type="common">Green alga</name>
    <name type="synonym">Protococcus salinus</name>
    <dbReference type="NCBI Taxonomy" id="3046"/>
    <lineage>
        <taxon>Eukaryota</taxon>
        <taxon>Viridiplantae</taxon>
        <taxon>Chlorophyta</taxon>
        <taxon>core chlorophytes</taxon>
        <taxon>Chlorophyceae</taxon>
        <taxon>CS clade</taxon>
        <taxon>Chlamydomonadales</taxon>
        <taxon>Dunaliellaceae</taxon>
        <taxon>Dunaliella</taxon>
    </lineage>
</organism>
<feature type="compositionally biased region" description="Low complexity" evidence="4">
    <location>
        <begin position="235"/>
        <end position="251"/>
    </location>
</feature>
<keyword evidence="1" id="KW-0631">Potassium channel</keyword>
<dbReference type="Pfam" id="PF12796">
    <property type="entry name" value="Ank_2"/>
    <property type="match status" value="1"/>
</dbReference>
<dbReference type="SMART" id="SM00248">
    <property type="entry name" value="ANK"/>
    <property type="match status" value="2"/>
</dbReference>
<keyword evidence="2" id="KW-0851">Voltage-gated channel</keyword>
<dbReference type="PANTHER" id="PTHR45743">
    <property type="entry name" value="POTASSIUM CHANNEL AKT1"/>
    <property type="match status" value="1"/>
</dbReference>
<dbReference type="Gene3D" id="2.60.120.10">
    <property type="entry name" value="Jelly Rolls"/>
    <property type="match status" value="1"/>
</dbReference>
<feature type="domain" description="Cyclic nucleotide-binding" evidence="6">
    <location>
        <begin position="167"/>
        <end position="212"/>
    </location>
</feature>
<evidence type="ECO:0000256" key="3">
    <source>
        <dbReference type="PROSITE-ProRule" id="PRU00023"/>
    </source>
</evidence>
<evidence type="ECO:0000256" key="1">
    <source>
        <dbReference type="ARBA" id="ARBA00022826"/>
    </source>
</evidence>
<keyword evidence="2" id="KW-0406">Ion transport</keyword>
<protein>
    <submittedName>
        <fullName evidence="7">Cyclic nucleotide-binding-like protein</fullName>
    </submittedName>
</protein>
<keyword evidence="5" id="KW-0812">Transmembrane</keyword>
<gene>
    <name evidence="7" type="ORF">DUNSADRAFT_261</name>
</gene>
<feature type="transmembrane region" description="Helical" evidence="5">
    <location>
        <begin position="37"/>
        <end position="56"/>
    </location>
</feature>
<dbReference type="PROSITE" id="PS50297">
    <property type="entry name" value="ANK_REP_REGION"/>
    <property type="match status" value="1"/>
</dbReference>
<evidence type="ECO:0000313" key="7">
    <source>
        <dbReference type="EMBL" id="KAF5827674.1"/>
    </source>
</evidence>
<keyword evidence="8" id="KW-1185">Reference proteome</keyword>
<evidence type="ECO:0000313" key="8">
    <source>
        <dbReference type="Proteomes" id="UP000815325"/>
    </source>
</evidence>
<keyword evidence="5" id="KW-1133">Transmembrane helix</keyword>
<dbReference type="SUPFAM" id="SSF81324">
    <property type="entry name" value="Voltage-gated potassium channels"/>
    <property type="match status" value="1"/>
</dbReference>
<feature type="region of interest" description="Disordered" evidence="4">
    <location>
        <begin position="217"/>
        <end position="311"/>
    </location>
</feature>
<keyword evidence="5" id="KW-0472">Membrane</keyword>
<dbReference type="Proteomes" id="UP000815325">
    <property type="component" value="Unassembled WGS sequence"/>
</dbReference>
<name>A0ABQ7FZ95_DUNSA</name>
<evidence type="ECO:0000256" key="5">
    <source>
        <dbReference type="SAM" id="Phobius"/>
    </source>
</evidence>
<dbReference type="EMBL" id="MU070450">
    <property type="protein sequence ID" value="KAF5827674.1"/>
    <property type="molecule type" value="Genomic_DNA"/>
</dbReference>
<evidence type="ECO:0000256" key="2">
    <source>
        <dbReference type="ARBA" id="ARBA00022882"/>
    </source>
</evidence>
<feature type="transmembrane region" description="Helical" evidence="5">
    <location>
        <begin position="68"/>
        <end position="90"/>
    </location>
</feature>
<keyword evidence="1" id="KW-0630">Potassium</keyword>
<dbReference type="SUPFAM" id="SSF51206">
    <property type="entry name" value="cAMP-binding domain-like"/>
    <property type="match status" value="1"/>
</dbReference>
<keyword evidence="2" id="KW-0813">Transport</keyword>
<dbReference type="PROSITE" id="PS50042">
    <property type="entry name" value="CNMP_BINDING_3"/>
    <property type="match status" value="1"/>
</dbReference>